<proteinExistence type="predicted"/>
<dbReference type="PATRIC" id="fig|909613.9.peg.6523"/>
<dbReference type="InterPro" id="IPR052897">
    <property type="entry name" value="Sec-Metab_Biosynth_Hydrolase"/>
</dbReference>
<dbReference type="Proteomes" id="UP000019277">
    <property type="component" value="Unassembled WGS sequence"/>
</dbReference>
<dbReference type="Pfam" id="PF12697">
    <property type="entry name" value="Abhydrolase_6"/>
    <property type="match status" value="1"/>
</dbReference>
<evidence type="ECO:0000313" key="3">
    <source>
        <dbReference type="Proteomes" id="UP000019277"/>
    </source>
</evidence>
<organism evidence="2 3">
    <name type="scientific">Actinokineospora spheciospongiae</name>
    <dbReference type="NCBI Taxonomy" id="909613"/>
    <lineage>
        <taxon>Bacteria</taxon>
        <taxon>Bacillati</taxon>
        <taxon>Actinomycetota</taxon>
        <taxon>Actinomycetes</taxon>
        <taxon>Pseudonocardiales</taxon>
        <taxon>Pseudonocardiaceae</taxon>
        <taxon>Actinokineospora</taxon>
    </lineage>
</organism>
<dbReference type="OrthoDB" id="9773549at2"/>
<sequence length="234" mass="25674">MGTYVLVHGASSDSTYWYRVTPLLQALGHEVITPDLPVADPTAGLAEYTDAIVDAVGDRPGVILVAHSMAAYSAPLACERIAVDLLVLVAAMTPRPGETAGDWWEATGQVEAQREQDLREGRDPDAPFDPLVTFLHDVPPEDLEEVLAQSVPVQSDRPFSDPWPASAWPPVPTRFLLCRDDRLFPADFQRRIVPERLGITPDEMGGGHLPAFSRPAELVEWLERYRSTVVGAAR</sequence>
<dbReference type="GO" id="GO:0003824">
    <property type="term" value="F:catalytic activity"/>
    <property type="evidence" value="ECO:0007669"/>
    <property type="project" value="UniProtKB-ARBA"/>
</dbReference>
<evidence type="ECO:0000259" key="1">
    <source>
        <dbReference type="Pfam" id="PF12697"/>
    </source>
</evidence>
<dbReference type="eggNOG" id="COG2267">
    <property type="taxonomic scope" value="Bacteria"/>
</dbReference>
<dbReference type="Gene3D" id="3.40.50.1820">
    <property type="entry name" value="alpha/beta hydrolase"/>
    <property type="match status" value="1"/>
</dbReference>
<dbReference type="STRING" id="909613.UO65_6527"/>
<dbReference type="SUPFAM" id="SSF53474">
    <property type="entry name" value="alpha/beta-Hydrolases"/>
    <property type="match status" value="1"/>
</dbReference>
<dbReference type="AlphaFoldDB" id="W7IN79"/>
<dbReference type="InterPro" id="IPR000073">
    <property type="entry name" value="AB_hydrolase_1"/>
</dbReference>
<dbReference type="EMBL" id="AYXG01000251">
    <property type="protein sequence ID" value="EWC58202.1"/>
    <property type="molecule type" value="Genomic_DNA"/>
</dbReference>
<gene>
    <name evidence="2" type="ORF">UO65_6527</name>
</gene>
<dbReference type="PANTHER" id="PTHR37017:SF11">
    <property type="entry name" value="ESTERASE_LIPASE_THIOESTERASE DOMAIN-CONTAINING PROTEIN"/>
    <property type="match status" value="1"/>
</dbReference>
<dbReference type="InterPro" id="IPR029058">
    <property type="entry name" value="AB_hydrolase_fold"/>
</dbReference>
<reference evidence="2 3" key="1">
    <citation type="journal article" date="2014" name="Genome Announc.">
        <title>Draft Genome Sequence of the Antitrypanosomally Active Sponge-Associated Bacterium Actinokineospora sp. Strain EG49.</title>
        <authorList>
            <person name="Harjes J."/>
            <person name="Ryu T."/>
            <person name="Abdelmohsen U.R."/>
            <person name="Moitinho-Silva L."/>
            <person name="Horn H."/>
            <person name="Ravasi T."/>
            <person name="Hentschel U."/>
        </authorList>
    </citation>
    <scope>NUCLEOTIDE SEQUENCE [LARGE SCALE GENOMIC DNA]</scope>
    <source>
        <strain evidence="2 3">EG49</strain>
    </source>
</reference>
<dbReference type="RefSeq" id="WP_035290523.1">
    <property type="nucleotide sequence ID" value="NZ_AYXG01000251.1"/>
</dbReference>
<dbReference type="PANTHER" id="PTHR37017">
    <property type="entry name" value="AB HYDROLASE-1 DOMAIN-CONTAINING PROTEIN-RELATED"/>
    <property type="match status" value="1"/>
</dbReference>
<keyword evidence="3" id="KW-1185">Reference proteome</keyword>
<evidence type="ECO:0000313" key="2">
    <source>
        <dbReference type="EMBL" id="EWC58202.1"/>
    </source>
</evidence>
<name>W7IN79_9PSEU</name>
<feature type="domain" description="AB hydrolase-1" evidence="1">
    <location>
        <begin position="5"/>
        <end position="220"/>
    </location>
</feature>
<accession>W7IN79</accession>
<comment type="caution">
    <text evidence="2">The sequence shown here is derived from an EMBL/GenBank/DDBJ whole genome shotgun (WGS) entry which is preliminary data.</text>
</comment>
<protein>
    <recommendedName>
        <fullName evidence="1">AB hydrolase-1 domain-containing protein</fullName>
    </recommendedName>
</protein>